<feature type="compositionally biased region" description="Polar residues" evidence="1">
    <location>
        <begin position="577"/>
        <end position="601"/>
    </location>
</feature>
<name>A0A2G8SU58_9APHY</name>
<proteinExistence type="predicted"/>
<feature type="region of interest" description="Disordered" evidence="1">
    <location>
        <begin position="557"/>
        <end position="645"/>
    </location>
</feature>
<dbReference type="AlphaFoldDB" id="A0A2G8SU58"/>
<feature type="region of interest" description="Disordered" evidence="1">
    <location>
        <begin position="326"/>
        <end position="350"/>
    </location>
</feature>
<evidence type="ECO:0000313" key="2">
    <source>
        <dbReference type="EMBL" id="PIL37305.1"/>
    </source>
</evidence>
<accession>A0A2G8SU58</accession>
<feature type="compositionally biased region" description="Basic residues" evidence="1">
    <location>
        <begin position="464"/>
        <end position="474"/>
    </location>
</feature>
<sequence length="932" mass="98705">MFIRVLSRGLFFRRESQVDFTGTPLGDRKINVEDVKVVHSLADNVVDALSLDDESHNEPETSPLKPAKAVHTEGHDVEDHPVLPGTVPGGAHQALDFLSNVHKSSHASSESDASYVFGDTTGVAVSAEDDAEEADEIFQTPLHQTPFLAHPEDGTSTKQRFIEHFDDAVCPSKTPSPDAPPDMPAMESRPTQSMLSDITEADESGPQDLSMRESKLSSNLLRVRTLSFSSFGSSYPSSCFGSPSPNNPPNGMTTTCSITLCPEAPISVSSPADDGLTQSTAQLASHEVADPGQRPSTTASSTSDFVPFIVEPLLSSSSIDQLGEEEVLDNDEHKDAHEARPEPMPTSMTGVIPSASTYADATNLALQHPELASDILRRPLSSASPSKFPTPSVSCSVSLQVVPPASASCTPIRAGTPHTAERPNWALAPDVVAPGRPGSAATPKEHTSENPNWAFAKNEAKSPASRRSRSRSRAQGRGGTRPPSTTRGAEQWTCRVSLIPDTDQAEPATQTVPTSAIVSPKQKVECYNALPVPSEAANLEDGPQQWLNRVNTWVEQTSRGPKTCPGTPDPDADAKCASTSPSTPKEPSIQPQRHSRTTSGLNPHAPVWTPAPRARCQTPSDSDSAPPPTQSESSPSTSSVRGPFTFGVDADIDRLRDMLRNCGIQDKEATVASFSSGDTTTSGSAGSTPPGPEETECVPSSDEDSQKTTGTYGKTREVNKTPGRVDPQGTARPHPQVNLPQQGFEFTAPTRLGPPFSLAGPMSGRGSSFPQNLFATPPRFAFLRANAQHFRKESDGPWISGRFDPVTNVSSSGPSGFSHPSSGPSSFSFSGSAPGPSRLSFSQASHSFSRTCQPDPGSSNMQGSPSPFLPGSYTVRVNCIEKGREVPAPVSAPAPLPLPALPDAPISPLAAGVKRPRQPTIGPSTFKSQRFA</sequence>
<keyword evidence="3" id="KW-1185">Reference proteome</keyword>
<feature type="region of interest" description="Disordered" evidence="1">
    <location>
        <begin position="172"/>
        <end position="213"/>
    </location>
</feature>
<feature type="region of interest" description="Disordered" evidence="1">
    <location>
        <begin position="429"/>
        <end position="494"/>
    </location>
</feature>
<feature type="region of interest" description="Disordered" evidence="1">
    <location>
        <begin position="283"/>
        <end position="302"/>
    </location>
</feature>
<protein>
    <submittedName>
        <fullName evidence="2">Uncharacterized protein</fullName>
    </submittedName>
</protein>
<dbReference type="Proteomes" id="UP000230002">
    <property type="component" value="Unassembled WGS sequence"/>
</dbReference>
<gene>
    <name evidence="2" type="ORF">GSI_00998</name>
</gene>
<feature type="compositionally biased region" description="Low complexity" evidence="1">
    <location>
        <begin position="673"/>
        <end position="688"/>
    </location>
</feature>
<reference evidence="2 3" key="1">
    <citation type="journal article" date="2015" name="Sci. Rep.">
        <title>Chromosome-level genome map provides insights into diverse defense mechanisms in the medicinal fungus Ganoderma sinense.</title>
        <authorList>
            <person name="Zhu Y."/>
            <person name="Xu J."/>
            <person name="Sun C."/>
            <person name="Zhou S."/>
            <person name="Xu H."/>
            <person name="Nelson D.R."/>
            <person name="Qian J."/>
            <person name="Song J."/>
            <person name="Luo H."/>
            <person name="Xiang L."/>
            <person name="Li Y."/>
            <person name="Xu Z."/>
            <person name="Ji A."/>
            <person name="Wang L."/>
            <person name="Lu S."/>
            <person name="Hayward A."/>
            <person name="Sun W."/>
            <person name="Li X."/>
            <person name="Schwartz D.C."/>
            <person name="Wang Y."/>
            <person name="Chen S."/>
        </authorList>
    </citation>
    <scope>NUCLEOTIDE SEQUENCE [LARGE SCALE GENOMIC DNA]</scope>
    <source>
        <strain evidence="2 3">ZZ0214-1</strain>
    </source>
</reference>
<organism evidence="2 3">
    <name type="scientific">Ganoderma sinense ZZ0214-1</name>
    <dbReference type="NCBI Taxonomy" id="1077348"/>
    <lineage>
        <taxon>Eukaryota</taxon>
        <taxon>Fungi</taxon>
        <taxon>Dikarya</taxon>
        <taxon>Basidiomycota</taxon>
        <taxon>Agaricomycotina</taxon>
        <taxon>Agaricomycetes</taxon>
        <taxon>Polyporales</taxon>
        <taxon>Polyporaceae</taxon>
        <taxon>Ganoderma</taxon>
    </lineage>
</organism>
<feature type="compositionally biased region" description="Polar residues" evidence="1">
    <location>
        <begin position="921"/>
        <end position="932"/>
    </location>
</feature>
<feature type="compositionally biased region" description="Basic and acidic residues" evidence="1">
    <location>
        <begin position="330"/>
        <end position="341"/>
    </location>
</feature>
<feature type="region of interest" description="Disordered" evidence="1">
    <location>
        <begin position="793"/>
        <end position="867"/>
    </location>
</feature>
<feature type="region of interest" description="Disordered" evidence="1">
    <location>
        <begin position="909"/>
        <end position="932"/>
    </location>
</feature>
<feature type="compositionally biased region" description="Low complexity" evidence="1">
    <location>
        <begin position="810"/>
        <end position="837"/>
    </location>
</feature>
<dbReference type="OrthoDB" id="2803273at2759"/>
<feature type="region of interest" description="Disordered" evidence="1">
    <location>
        <begin position="667"/>
        <end position="764"/>
    </location>
</feature>
<comment type="caution">
    <text evidence="2">The sequence shown here is derived from an EMBL/GenBank/DDBJ whole genome shotgun (WGS) entry which is preliminary data.</text>
</comment>
<dbReference type="EMBL" id="AYKW01000001">
    <property type="protein sequence ID" value="PIL37305.1"/>
    <property type="molecule type" value="Genomic_DNA"/>
</dbReference>
<feature type="compositionally biased region" description="Polar residues" evidence="1">
    <location>
        <begin position="839"/>
        <end position="865"/>
    </location>
</feature>
<evidence type="ECO:0000313" key="3">
    <source>
        <dbReference type="Proteomes" id="UP000230002"/>
    </source>
</evidence>
<feature type="compositionally biased region" description="Low complexity" evidence="1">
    <location>
        <begin position="617"/>
        <end position="639"/>
    </location>
</feature>
<evidence type="ECO:0000256" key="1">
    <source>
        <dbReference type="SAM" id="MobiDB-lite"/>
    </source>
</evidence>